<evidence type="ECO:0000313" key="3">
    <source>
        <dbReference type="Proteomes" id="UP000186817"/>
    </source>
</evidence>
<dbReference type="Gene3D" id="2.10.50.10">
    <property type="entry name" value="Tumor Necrosis Factor Receptor, subunit A, domain 2"/>
    <property type="match status" value="1"/>
</dbReference>
<proteinExistence type="predicted"/>
<protein>
    <recommendedName>
        <fullName evidence="1">Tyrosine-protein kinase ephrin type A/B receptor-like domain-containing protein</fullName>
    </recommendedName>
</protein>
<dbReference type="Proteomes" id="UP000186817">
    <property type="component" value="Unassembled WGS sequence"/>
</dbReference>
<reference evidence="2 3" key="1">
    <citation type="submission" date="2016-02" db="EMBL/GenBank/DDBJ databases">
        <title>Genome analysis of coral dinoflagellate symbionts highlights evolutionary adaptations to a symbiotic lifestyle.</title>
        <authorList>
            <person name="Aranda M."/>
            <person name="Li Y."/>
            <person name="Liew Y.J."/>
            <person name="Baumgarten S."/>
            <person name="Simakov O."/>
            <person name="Wilson M."/>
            <person name="Piel J."/>
            <person name="Ashoor H."/>
            <person name="Bougouffa S."/>
            <person name="Bajic V.B."/>
            <person name="Ryu T."/>
            <person name="Ravasi T."/>
            <person name="Bayer T."/>
            <person name="Micklem G."/>
            <person name="Kim H."/>
            <person name="Bhak J."/>
            <person name="Lajeunesse T.C."/>
            <person name="Voolstra C.R."/>
        </authorList>
    </citation>
    <scope>NUCLEOTIDE SEQUENCE [LARGE SCALE GENOMIC DNA]</scope>
    <source>
        <strain evidence="2 3">CCMP2467</strain>
    </source>
</reference>
<dbReference type="OMA" id="YEARCES"/>
<keyword evidence="3" id="KW-1185">Reference proteome</keyword>
<name>A0A1Q9D0S0_SYMMI</name>
<dbReference type="EMBL" id="LSRX01000795">
    <property type="protein sequence ID" value="OLP88764.1"/>
    <property type="molecule type" value="Genomic_DNA"/>
</dbReference>
<comment type="caution">
    <text evidence="2">The sequence shown here is derived from an EMBL/GenBank/DDBJ whole genome shotgun (WGS) entry which is preliminary data.</text>
</comment>
<accession>A0A1Q9D0S0</accession>
<gene>
    <name evidence="2" type="ORF">AK812_SmicGene29848</name>
</gene>
<dbReference type="AlphaFoldDB" id="A0A1Q9D0S0"/>
<dbReference type="SMART" id="SM01411">
    <property type="entry name" value="Ephrin_rec_like"/>
    <property type="match status" value="1"/>
</dbReference>
<evidence type="ECO:0000313" key="2">
    <source>
        <dbReference type="EMBL" id="OLP88764.1"/>
    </source>
</evidence>
<evidence type="ECO:0000259" key="1">
    <source>
        <dbReference type="Pfam" id="PF07699"/>
    </source>
</evidence>
<dbReference type="OrthoDB" id="410465at2759"/>
<feature type="domain" description="Tyrosine-protein kinase ephrin type A/B receptor-like" evidence="1">
    <location>
        <begin position="134"/>
        <end position="156"/>
    </location>
</feature>
<dbReference type="InterPro" id="IPR011641">
    <property type="entry name" value="Tyr-kin_ephrin_A/B_rcpt-like"/>
</dbReference>
<dbReference type="Pfam" id="PF07699">
    <property type="entry name" value="Ephrin_rec_like"/>
    <property type="match status" value="1"/>
</dbReference>
<organism evidence="2 3">
    <name type="scientific">Symbiodinium microadriaticum</name>
    <name type="common">Dinoflagellate</name>
    <name type="synonym">Zooxanthella microadriatica</name>
    <dbReference type="NCBI Taxonomy" id="2951"/>
    <lineage>
        <taxon>Eukaryota</taxon>
        <taxon>Sar</taxon>
        <taxon>Alveolata</taxon>
        <taxon>Dinophyceae</taxon>
        <taxon>Suessiales</taxon>
        <taxon>Symbiodiniaceae</taxon>
        <taxon>Symbiodinium</taxon>
    </lineage>
</organism>
<sequence length="259" mass="28002">MCIDAIQFPGRLEDHTFPKFLGLHRHWMRLQRLTRLGALFRRPASNVCTMVSVGALTAFLRAEPSEKLFLLLPMVAQSTVTVLTGGGGFCEDGRCINCNFCDGDCFDACSCNSELNTCCCLAPPGHFSRGYEKIPCPGGTYQDQTGQHSCKPCSNDASVLFNVDMRGAVDSVDCEEAKCSNENVCGANLTDCSATCVSSVFVETAMYAHPTNTTFCSGLEQPIAERGCSWQSTTSAAPVLRGSVQVLLSLIMLCTMKEL</sequence>